<dbReference type="GO" id="GO:0110051">
    <property type="term" value="P:metabolite repair"/>
    <property type="evidence" value="ECO:0007669"/>
    <property type="project" value="TreeGrafter"/>
</dbReference>
<feature type="binding site" evidence="18">
    <location>
        <position position="150"/>
    </location>
    <ligand>
        <name>(6S)-NADPHX</name>
        <dbReference type="ChEBI" id="CHEBI:64076"/>
    </ligand>
</feature>
<feature type="binding site" evidence="18">
    <location>
        <position position="117"/>
    </location>
    <ligand>
        <name>K(+)</name>
        <dbReference type="ChEBI" id="CHEBI:29103"/>
    </ligand>
</feature>
<comment type="catalytic activity">
    <reaction evidence="1 18 19">
        <text>(6R)-NADHX = (6S)-NADHX</text>
        <dbReference type="Rhea" id="RHEA:32215"/>
        <dbReference type="ChEBI" id="CHEBI:64074"/>
        <dbReference type="ChEBI" id="CHEBI:64075"/>
        <dbReference type="EC" id="5.1.99.6"/>
    </reaction>
</comment>
<keyword evidence="11 18" id="KW-0413">Isomerase</keyword>
<dbReference type="Pfam" id="PF03853">
    <property type="entry name" value="YjeF_N"/>
    <property type="match status" value="1"/>
</dbReference>
<comment type="similarity">
    <text evidence="17">Belongs to the NnrD/CARKD family.</text>
</comment>
<comment type="caution">
    <text evidence="22">The sequence shown here is derived from an EMBL/GenBank/DDBJ whole genome shotgun (WGS) entry which is preliminary data.</text>
</comment>
<proteinExistence type="inferred from homology"/>
<comment type="cofactor">
    <cofactor evidence="18 19">
        <name>K(+)</name>
        <dbReference type="ChEBI" id="CHEBI:29103"/>
    </cofactor>
    <text evidence="18 19">Binds 1 potassium ion per subunit.</text>
</comment>
<feature type="binding site" evidence="17">
    <location>
        <position position="436"/>
    </location>
    <ligand>
        <name>(6S)-NADPHX</name>
        <dbReference type="ChEBI" id="CHEBI:64076"/>
    </ligand>
</feature>
<dbReference type="PANTHER" id="PTHR12592">
    <property type="entry name" value="ATP-DEPENDENT (S)-NAD(P)H-HYDRATE DEHYDRATASE FAMILY MEMBER"/>
    <property type="match status" value="1"/>
</dbReference>
<dbReference type="GO" id="GO:0052856">
    <property type="term" value="F:NAD(P)HX epimerase activity"/>
    <property type="evidence" value="ECO:0007669"/>
    <property type="project" value="UniProtKB-UniRule"/>
</dbReference>
<evidence type="ECO:0000256" key="5">
    <source>
        <dbReference type="ARBA" id="ARBA00022723"/>
    </source>
</evidence>
<dbReference type="InterPro" id="IPR000631">
    <property type="entry name" value="CARKD"/>
</dbReference>
<comment type="function">
    <text evidence="17">Catalyzes the dehydration of the S-form of NAD(P)HX at the expense of ADP, which is converted to AMP. Together with NAD(P)HX epimerase, which catalyzes the epimerization of the S- and R-forms, the enzyme allows the repair of both epimers of NAD(P)HX, a damaged form of NAD(P)H that is a result of enzymatic or heat-dependent hydration.</text>
</comment>
<dbReference type="Proteomes" id="UP000249577">
    <property type="component" value="Unassembled WGS sequence"/>
</dbReference>
<feature type="domain" description="YjeF N-terminal" evidence="21">
    <location>
        <begin position="9"/>
        <end position="208"/>
    </location>
</feature>
<feature type="binding site" evidence="17">
    <location>
        <position position="435"/>
    </location>
    <ligand>
        <name>AMP</name>
        <dbReference type="ChEBI" id="CHEBI:456215"/>
    </ligand>
</feature>
<evidence type="ECO:0000256" key="1">
    <source>
        <dbReference type="ARBA" id="ARBA00000013"/>
    </source>
</evidence>
<dbReference type="NCBIfam" id="TIGR00196">
    <property type="entry name" value="yjeF_cterm"/>
    <property type="match status" value="1"/>
</dbReference>
<protein>
    <recommendedName>
        <fullName evidence="19">Bifunctional NAD(P)H-hydrate repair enzyme</fullName>
    </recommendedName>
    <alternativeName>
        <fullName evidence="19">Nicotinamide nucleotide repair protein</fullName>
    </alternativeName>
    <domain>
        <recommendedName>
            <fullName evidence="19">ADP-dependent (S)-NAD(P)H-hydrate dehydratase</fullName>
            <ecNumber evidence="19">4.2.1.136</ecNumber>
        </recommendedName>
        <alternativeName>
            <fullName evidence="19">ADP-dependent NAD(P)HX dehydratase</fullName>
        </alternativeName>
    </domain>
    <domain>
        <recommendedName>
            <fullName evidence="19">NAD(P)H-hydrate epimerase</fullName>
            <ecNumber evidence="19">5.1.99.6</ecNumber>
        </recommendedName>
    </domain>
</protein>
<keyword evidence="13" id="KW-0511">Multifunctional enzyme</keyword>
<feature type="binding site" evidence="17">
    <location>
        <begin position="406"/>
        <end position="410"/>
    </location>
    <ligand>
        <name>AMP</name>
        <dbReference type="ChEBI" id="CHEBI:456215"/>
    </ligand>
</feature>
<comment type="subunit">
    <text evidence="17">Homotetramer.</text>
</comment>
<evidence type="ECO:0000256" key="15">
    <source>
        <dbReference type="ARBA" id="ARBA00048238"/>
    </source>
</evidence>
<evidence type="ECO:0000256" key="13">
    <source>
        <dbReference type="ARBA" id="ARBA00023268"/>
    </source>
</evidence>
<feature type="binding site" evidence="18">
    <location>
        <begin position="56"/>
        <end position="60"/>
    </location>
    <ligand>
        <name>(6S)-NADPHX</name>
        <dbReference type="ChEBI" id="CHEBI:64076"/>
    </ligand>
</feature>
<evidence type="ECO:0000256" key="2">
    <source>
        <dbReference type="ARBA" id="ARBA00000909"/>
    </source>
</evidence>
<dbReference type="InterPro" id="IPR036652">
    <property type="entry name" value="YjeF_N_dom_sf"/>
</dbReference>
<comment type="catalytic activity">
    <reaction evidence="2 18 19">
        <text>(6R)-NADPHX = (6S)-NADPHX</text>
        <dbReference type="Rhea" id="RHEA:32227"/>
        <dbReference type="ChEBI" id="CHEBI:64076"/>
        <dbReference type="ChEBI" id="CHEBI:64077"/>
        <dbReference type="EC" id="5.1.99.6"/>
    </reaction>
</comment>
<evidence type="ECO:0000256" key="18">
    <source>
        <dbReference type="HAMAP-Rule" id="MF_01966"/>
    </source>
</evidence>
<dbReference type="PROSITE" id="PS01050">
    <property type="entry name" value="YJEF_C_2"/>
    <property type="match status" value="1"/>
</dbReference>
<sequence>MELLTPAEMAKVDAAAIAAGVSGERLMEAAGAAVSETAGRRFREARRVLVLAGPGNNGGDGFVAARLLSETGKDVVVALMGDPGALRGDAAQVAERWVGATVPLQEARFDEADLVVDALFGAGLSRPLEGRAAAAVLAANGSGAPILAVDMPSGVDGTSGRPLGEVFAKASATVTFVRLKPGHVLLPGRALCGPVDLADIGAPEAAVVSAGARAFLNRPSLWRASFPAPAIVGHKYSRGHVAVWSGPALATGASRLCALSALRAGAGAVTLLGPRPALDIHATHLTAVMLRETDGRAGWSGFLADRRVTAWAFGPAAGTDVRARDALDEAFASGGRAALDADVFSIFANRPEELGAALEDGGVEAVLTPHEGEFARLMGARVDASASKLERARAAAALVGATVVVKGPDTVVAAPDGRVSVADNAPAYLATAGAGDVLSGLVAGLLAQGMPAFEAASAAVWLHGEAARAFGPGLIADDMPGFIPAALRLFYAET</sequence>
<keyword evidence="12 17" id="KW-0456">Lyase</keyword>
<dbReference type="Gene3D" id="3.40.1190.20">
    <property type="match status" value="1"/>
</dbReference>
<feature type="binding site" evidence="18">
    <location>
        <position position="153"/>
    </location>
    <ligand>
        <name>K(+)</name>
        <dbReference type="ChEBI" id="CHEBI:29103"/>
    </ligand>
</feature>
<reference evidence="22 23" key="1">
    <citation type="submission" date="2017-08" db="EMBL/GenBank/DDBJ databases">
        <title>Infants hospitalized years apart are colonized by the same room-sourced microbial strains.</title>
        <authorList>
            <person name="Brooks B."/>
            <person name="Olm M.R."/>
            <person name="Firek B.A."/>
            <person name="Baker R."/>
            <person name="Thomas B.C."/>
            <person name="Morowitz M.J."/>
            <person name="Banfield J.F."/>
        </authorList>
    </citation>
    <scope>NUCLEOTIDE SEQUENCE [LARGE SCALE GENOMIC DNA]</scope>
    <source>
        <strain evidence="22">S2_005_003_R2_43</strain>
    </source>
</reference>
<evidence type="ECO:0000256" key="6">
    <source>
        <dbReference type="ARBA" id="ARBA00022741"/>
    </source>
</evidence>
<comment type="similarity">
    <text evidence="4 19">In the C-terminal section; belongs to the NnrD/CARKD family.</text>
</comment>
<dbReference type="Pfam" id="PF01256">
    <property type="entry name" value="Carb_kinase"/>
    <property type="match status" value="1"/>
</dbReference>
<evidence type="ECO:0000256" key="9">
    <source>
        <dbReference type="ARBA" id="ARBA00022958"/>
    </source>
</evidence>
<keyword evidence="8 17" id="KW-0521">NADP</keyword>
<comment type="similarity">
    <text evidence="18">Belongs to the NnrE/AIBP family.</text>
</comment>
<feature type="binding site" evidence="18">
    <location>
        <begin position="121"/>
        <end position="127"/>
    </location>
    <ligand>
        <name>(6S)-NADPHX</name>
        <dbReference type="ChEBI" id="CHEBI:64076"/>
    </ligand>
</feature>
<evidence type="ECO:0000256" key="19">
    <source>
        <dbReference type="PIRNR" id="PIRNR017184"/>
    </source>
</evidence>
<dbReference type="EC" id="4.2.1.136" evidence="19"/>
<dbReference type="InterPro" id="IPR030677">
    <property type="entry name" value="Nnr"/>
</dbReference>
<evidence type="ECO:0000256" key="12">
    <source>
        <dbReference type="ARBA" id="ARBA00023239"/>
    </source>
</evidence>
<feature type="binding site" evidence="17">
    <location>
        <position position="253"/>
    </location>
    <ligand>
        <name>(6S)-NADPHX</name>
        <dbReference type="ChEBI" id="CHEBI:64076"/>
    </ligand>
</feature>
<dbReference type="SUPFAM" id="SSF53613">
    <property type="entry name" value="Ribokinase-like"/>
    <property type="match status" value="1"/>
</dbReference>
<dbReference type="PIRSF" id="PIRSF017184">
    <property type="entry name" value="Nnr"/>
    <property type="match status" value="1"/>
</dbReference>
<evidence type="ECO:0000256" key="8">
    <source>
        <dbReference type="ARBA" id="ARBA00022857"/>
    </source>
</evidence>
<dbReference type="PROSITE" id="PS51383">
    <property type="entry name" value="YJEF_C_3"/>
    <property type="match status" value="1"/>
</dbReference>
<comment type="caution">
    <text evidence="17">Lacks conserved residue(s) required for the propagation of feature annotation.</text>
</comment>
<name>A0A2W5KQN7_ANCNO</name>
<feature type="binding site" evidence="18">
    <location>
        <position position="57"/>
    </location>
    <ligand>
        <name>K(+)</name>
        <dbReference type="ChEBI" id="CHEBI:29103"/>
    </ligand>
</feature>
<dbReference type="EMBL" id="QFPN01000002">
    <property type="protein sequence ID" value="PZQ18204.1"/>
    <property type="molecule type" value="Genomic_DNA"/>
</dbReference>
<comment type="cofactor">
    <cofactor evidence="17">
        <name>Mg(2+)</name>
        <dbReference type="ChEBI" id="CHEBI:18420"/>
    </cofactor>
</comment>
<keyword evidence="5 18" id="KW-0479">Metal-binding</keyword>
<dbReference type="PROSITE" id="PS51385">
    <property type="entry name" value="YJEF_N"/>
    <property type="match status" value="1"/>
</dbReference>
<evidence type="ECO:0000313" key="22">
    <source>
        <dbReference type="EMBL" id="PZQ18204.1"/>
    </source>
</evidence>
<dbReference type="SUPFAM" id="SSF64153">
    <property type="entry name" value="YjeF N-terminal domain-like"/>
    <property type="match status" value="1"/>
</dbReference>
<dbReference type="CDD" id="cd01171">
    <property type="entry name" value="YXKO-related"/>
    <property type="match status" value="1"/>
</dbReference>
<evidence type="ECO:0000313" key="23">
    <source>
        <dbReference type="Proteomes" id="UP000249577"/>
    </source>
</evidence>
<comment type="similarity">
    <text evidence="3 19">In the N-terminal section; belongs to the NnrE/AIBP family.</text>
</comment>
<organism evidence="22 23">
    <name type="scientific">Ancylobacter novellus</name>
    <name type="common">Thiobacillus novellus</name>
    <dbReference type="NCBI Taxonomy" id="921"/>
    <lineage>
        <taxon>Bacteria</taxon>
        <taxon>Pseudomonadati</taxon>
        <taxon>Pseudomonadota</taxon>
        <taxon>Alphaproteobacteria</taxon>
        <taxon>Hyphomicrobiales</taxon>
        <taxon>Xanthobacteraceae</taxon>
        <taxon>Ancylobacter</taxon>
    </lineage>
</organism>
<dbReference type="HAMAP" id="MF_01965">
    <property type="entry name" value="NADHX_dehydratase"/>
    <property type="match status" value="1"/>
</dbReference>
<dbReference type="InterPro" id="IPR017953">
    <property type="entry name" value="Carbohydrate_kinase_pred_CS"/>
</dbReference>
<dbReference type="HAMAP" id="MF_01966">
    <property type="entry name" value="NADHX_epimerase"/>
    <property type="match status" value="1"/>
</dbReference>
<evidence type="ECO:0000256" key="16">
    <source>
        <dbReference type="ARBA" id="ARBA00049209"/>
    </source>
</evidence>
<comment type="catalytic activity">
    <reaction evidence="16 17 19">
        <text>(6S)-NADPHX + ADP = AMP + phosphate + NADPH + H(+)</text>
        <dbReference type="Rhea" id="RHEA:32235"/>
        <dbReference type="ChEBI" id="CHEBI:15378"/>
        <dbReference type="ChEBI" id="CHEBI:43474"/>
        <dbReference type="ChEBI" id="CHEBI:57783"/>
        <dbReference type="ChEBI" id="CHEBI:64076"/>
        <dbReference type="ChEBI" id="CHEBI:456215"/>
        <dbReference type="ChEBI" id="CHEBI:456216"/>
        <dbReference type="EC" id="4.2.1.136"/>
    </reaction>
</comment>
<dbReference type="AlphaFoldDB" id="A0A2W5KQN7"/>
<dbReference type="GO" id="GO:0046872">
    <property type="term" value="F:metal ion binding"/>
    <property type="evidence" value="ECO:0007669"/>
    <property type="project" value="UniProtKB-UniRule"/>
</dbReference>
<evidence type="ECO:0000256" key="4">
    <source>
        <dbReference type="ARBA" id="ARBA00009524"/>
    </source>
</evidence>
<keyword evidence="10 17" id="KW-0520">NAD</keyword>
<dbReference type="PANTHER" id="PTHR12592:SF0">
    <property type="entry name" value="ATP-DEPENDENT (S)-NAD(P)H-HYDRATE DEHYDRATASE"/>
    <property type="match status" value="1"/>
</dbReference>
<evidence type="ECO:0000256" key="10">
    <source>
        <dbReference type="ARBA" id="ARBA00023027"/>
    </source>
</evidence>
<dbReference type="GO" id="GO:0005524">
    <property type="term" value="F:ATP binding"/>
    <property type="evidence" value="ECO:0007669"/>
    <property type="project" value="UniProtKB-UniRule"/>
</dbReference>
<comment type="function">
    <text evidence="18">Catalyzes the epimerization of the S- and R-forms of NAD(P)HX, a damaged form of NAD(P)H that is a result of enzymatic or heat-dependent hydration. This is a prerequisite for the S-specific NAD(P)H-hydrate dehydratase to allow the repair of both epimers of NAD(P)HX.</text>
</comment>
<dbReference type="GO" id="GO:0052855">
    <property type="term" value="F:ADP-dependent NAD(P)H-hydrate dehydratase activity"/>
    <property type="evidence" value="ECO:0007669"/>
    <property type="project" value="UniProtKB-UniRule"/>
</dbReference>
<evidence type="ECO:0000256" key="7">
    <source>
        <dbReference type="ARBA" id="ARBA00022840"/>
    </source>
</evidence>
<evidence type="ECO:0000259" key="20">
    <source>
        <dbReference type="PROSITE" id="PS51383"/>
    </source>
</evidence>
<gene>
    <name evidence="18" type="primary">nnrE</name>
    <name evidence="17" type="synonym">nnrD</name>
    <name evidence="22" type="ORF">DI565_04550</name>
</gene>
<keyword evidence="6 17" id="KW-0547">Nucleotide-binding</keyword>
<keyword evidence="7 17" id="KW-0067">ATP-binding</keyword>
<dbReference type="Gene3D" id="3.40.50.10260">
    <property type="entry name" value="YjeF N-terminal domain"/>
    <property type="match status" value="1"/>
</dbReference>
<accession>A0A2W5KQN7</accession>
<dbReference type="NCBIfam" id="TIGR00197">
    <property type="entry name" value="yjeF_nterm"/>
    <property type="match status" value="1"/>
</dbReference>
<evidence type="ECO:0000256" key="3">
    <source>
        <dbReference type="ARBA" id="ARBA00006001"/>
    </source>
</evidence>
<evidence type="ECO:0000256" key="11">
    <source>
        <dbReference type="ARBA" id="ARBA00023235"/>
    </source>
</evidence>
<feature type="domain" description="YjeF C-terminal" evidence="20">
    <location>
        <begin position="218"/>
        <end position="490"/>
    </location>
</feature>
<dbReference type="EC" id="5.1.99.6" evidence="19"/>
<evidence type="ECO:0000256" key="17">
    <source>
        <dbReference type="HAMAP-Rule" id="MF_01965"/>
    </source>
</evidence>
<comment type="catalytic activity">
    <reaction evidence="15 17 19">
        <text>(6S)-NADHX + ADP = AMP + phosphate + NADH + H(+)</text>
        <dbReference type="Rhea" id="RHEA:32223"/>
        <dbReference type="ChEBI" id="CHEBI:15378"/>
        <dbReference type="ChEBI" id="CHEBI:43474"/>
        <dbReference type="ChEBI" id="CHEBI:57945"/>
        <dbReference type="ChEBI" id="CHEBI:64074"/>
        <dbReference type="ChEBI" id="CHEBI:456215"/>
        <dbReference type="ChEBI" id="CHEBI:456216"/>
        <dbReference type="EC" id="4.2.1.136"/>
    </reaction>
</comment>
<evidence type="ECO:0000259" key="21">
    <source>
        <dbReference type="PROSITE" id="PS51385"/>
    </source>
</evidence>
<dbReference type="GO" id="GO:0046496">
    <property type="term" value="P:nicotinamide nucleotide metabolic process"/>
    <property type="evidence" value="ECO:0007669"/>
    <property type="project" value="UniProtKB-UniRule"/>
</dbReference>
<dbReference type="InterPro" id="IPR029056">
    <property type="entry name" value="Ribokinase-like"/>
</dbReference>
<comment type="function">
    <text evidence="14 19">Bifunctional enzyme that catalyzes the epimerization of the S- and R-forms of NAD(P)HX and the dehydration of the S-form of NAD(P)HX at the expense of ADP, which is converted to AMP. This allows the repair of both epimers of NAD(P)HX, a damaged form of NAD(P)H that is a result of enzymatic or heat-dependent hydration.</text>
</comment>
<feature type="binding site" evidence="17">
    <location>
        <position position="370"/>
    </location>
    <ligand>
        <name>(6S)-NADPHX</name>
        <dbReference type="ChEBI" id="CHEBI:64076"/>
    </ligand>
</feature>
<dbReference type="InterPro" id="IPR004443">
    <property type="entry name" value="YjeF_N_dom"/>
</dbReference>
<keyword evidence="9 18" id="KW-0630">Potassium</keyword>
<evidence type="ECO:0000256" key="14">
    <source>
        <dbReference type="ARBA" id="ARBA00025153"/>
    </source>
</evidence>